<feature type="chain" id="PRO_5012034421" evidence="1">
    <location>
        <begin position="25"/>
        <end position="90"/>
    </location>
</feature>
<accession>A0A1Y5HUX4</accession>
<evidence type="ECO:0000313" key="3">
    <source>
        <dbReference type="Proteomes" id="UP000227088"/>
    </source>
</evidence>
<evidence type="ECO:0000313" key="2">
    <source>
        <dbReference type="EMBL" id="OUS41101.1"/>
    </source>
</evidence>
<evidence type="ECO:0000256" key="1">
    <source>
        <dbReference type="SAM" id="SignalP"/>
    </source>
</evidence>
<reference evidence="3" key="1">
    <citation type="journal article" date="2017" name="Proc. Natl. Acad. Sci. U.S.A.">
        <title>Simulation of Deepwater Horizon oil plume reveals substrate specialization within a complex community of hydrocarbon degraders.</title>
        <authorList>
            <person name="Hu P."/>
            <person name="Dubinsky E.A."/>
            <person name="Probst A.J."/>
            <person name="Wang J."/>
            <person name="Sieber C.M.K."/>
            <person name="Tom L.M."/>
            <person name="Gardinali P."/>
            <person name="Banfield J.F."/>
            <person name="Atlas R.M."/>
            <person name="Andersen G.L."/>
        </authorList>
    </citation>
    <scope>NUCLEOTIDE SEQUENCE [LARGE SCALE GENOMIC DNA]</scope>
</reference>
<feature type="non-terminal residue" evidence="2">
    <location>
        <position position="90"/>
    </location>
</feature>
<feature type="signal peptide" evidence="1">
    <location>
        <begin position="1"/>
        <end position="24"/>
    </location>
</feature>
<dbReference type="Proteomes" id="UP000227088">
    <property type="component" value="Unassembled WGS sequence"/>
</dbReference>
<protein>
    <submittedName>
        <fullName evidence="2">Uncharacterized protein</fullName>
    </submittedName>
</protein>
<proteinExistence type="predicted"/>
<dbReference type="EMBL" id="MABE01000152">
    <property type="protein sequence ID" value="OUS41101.1"/>
    <property type="molecule type" value="Genomic_DNA"/>
</dbReference>
<name>A0A1Y5HUX4_OLEAN</name>
<dbReference type="AlphaFoldDB" id="A0A1Y5HUX4"/>
<organism evidence="2 3">
    <name type="scientific">Oleispira antarctica</name>
    <dbReference type="NCBI Taxonomy" id="188908"/>
    <lineage>
        <taxon>Bacteria</taxon>
        <taxon>Pseudomonadati</taxon>
        <taxon>Pseudomonadota</taxon>
        <taxon>Gammaproteobacteria</taxon>
        <taxon>Oceanospirillales</taxon>
        <taxon>Oceanospirillaceae</taxon>
        <taxon>Oleispira</taxon>
    </lineage>
</organism>
<comment type="caution">
    <text evidence="2">The sequence shown here is derived from an EMBL/GenBank/DDBJ whole genome shotgun (WGS) entry which is preliminary data.</text>
</comment>
<gene>
    <name evidence="2" type="ORF">A9R00_02650</name>
</gene>
<keyword evidence="1" id="KW-0732">Signal</keyword>
<sequence length="90" mass="10242">MTKASLLLTLLASISAFMIPLTQAEEPIKLQSSFVGDKEQPAVSYFVPWEGPGGNDKLYRKEEDKYEKSIDAVDRDVMLRSMRIYNELNL</sequence>